<dbReference type="EMBL" id="KI394998">
    <property type="protein sequence ID" value="ERM99584.1"/>
    <property type="molecule type" value="Genomic_DNA"/>
</dbReference>
<organism evidence="2 3">
    <name type="scientific">Amborella trichopoda</name>
    <dbReference type="NCBI Taxonomy" id="13333"/>
    <lineage>
        <taxon>Eukaryota</taxon>
        <taxon>Viridiplantae</taxon>
        <taxon>Streptophyta</taxon>
        <taxon>Embryophyta</taxon>
        <taxon>Tracheophyta</taxon>
        <taxon>Spermatophyta</taxon>
        <taxon>Magnoliopsida</taxon>
        <taxon>Amborellales</taxon>
        <taxon>Amborellaceae</taxon>
        <taxon>Amborella</taxon>
    </lineage>
</organism>
<dbReference type="PANTHER" id="PTHR37200:SF1">
    <property type="entry name" value="RNA-BINDING (RRM_RBD_RNP MOTIFS) FAMILY PROTEIN"/>
    <property type="match status" value="1"/>
</dbReference>
<evidence type="ECO:0008006" key="4">
    <source>
        <dbReference type="Google" id="ProtNLM"/>
    </source>
</evidence>
<name>W1NY13_AMBTC</name>
<dbReference type="CDD" id="cd00590">
    <property type="entry name" value="RRM_SF"/>
    <property type="match status" value="1"/>
</dbReference>
<evidence type="ECO:0000256" key="1">
    <source>
        <dbReference type="SAM" id="MobiDB-lite"/>
    </source>
</evidence>
<feature type="region of interest" description="Disordered" evidence="1">
    <location>
        <begin position="286"/>
        <end position="314"/>
    </location>
</feature>
<keyword evidence="3" id="KW-1185">Reference proteome</keyword>
<dbReference type="Gramene" id="ERM99584">
    <property type="protein sequence ID" value="ERM99584"/>
    <property type="gene ID" value="AMTR_s00088p00132770"/>
</dbReference>
<evidence type="ECO:0000313" key="2">
    <source>
        <dbReference type="EMBL" id="ERM99584.1"/>
    </source>
</evidence>
<dbReference type="SUPFAM" id="SSF54928">
    <property type="entry name" value="RNA-binding domain, RBD"/>
    <property type="match status" value="1"/>
</dbReference>
<gene>
    <name evidence="2" type="ORF">AMTR_s00088p00132770</name>
</gene>
<sequence>MRALFLSPCFSSLLSPCRPTLTLNKTPTSNASSSHLLSLVRAETCLYGSPVCATGRKVASIEEKREKEYEEEEEDEEEEGEWVPFGEMRKWMRNKPSGFGQGKNYDTSLEDRLLGEMEQSRQAQLANIENLKRNPIPPPGKETQLQHSEKKQEIIQGSVQVRVGNLPKKKNIHRDLQSAFKGFPGLLHISPAVSGNKKTRDPVCKGFAVLDLQSEEAAKRFVEKHSGQIINFGKVQKQISCDITNPMHYETADGDSGNFSPCLPVLHTGTNNTAQDSNNILSSMEEQEGTYADESDAMEPNGSTSNGAKDLEDTSPSKALHVKNCEPDDKGIKLLSSSLASKQVQKRQVQQKKKQQVKKKPEGLQKQRLVLGSANRLKIKERVVLTEVFSKYAASIVSTEGPQES</sequence>
<feature type="region of interest" description="Disordered" evidence="1">
    <location>
        <begin position="343"/>
        <end position="363"/>
    </location>
</feature>
<dbReference type="HOGENOM" id="CLU_030539_0_0_1"/>
<dbReference type="OrthoDB" id="1912879at2759"/>
<feature type="compositionally biased region" description="Basic residues" evidence="1">
    <location>
        <begin position="349"/>
        <end position="358"/>
    </location>
</feature>
<evidence type="ECO:0000313" key="3">
    <source>
        <dbReference type="Proteomes" id="UP000017836"/>
    </source>
</evidence>
<dbReference type="InterPro" id="IPR035979">
    <property type="entry name" value="RBD_domain_sf"/>
</dbReference>
<dbReference type="OMA" id="KCEMINP"/>
<dbReference type="GO" id="GO:0003676">
    <property type="term" value="F:nucleic acid binding"/>
    <property type="evidence" value="ECO:0007669"/>
    <property type="project" value="InterPro"/>
</dbReference>
<dbReference type="eggNOG" id="ENOG502QPWD">
    <property type="taxonomic scope" value="Eukaryota"/>
</dbReference>
<feature type="compositionally biased region" description="Acidic residues" evidence="1">
    <location>
        <begin position="286"/>
        <end position="297"/>
    </location>
</feature>
<proteinExistence type="predicted"/>
<accession>W1NY13</accession>
<protein>
    <recommendedName>
        <fullName evidence="4">RRM domain-containing protein</fullName>
    </recommendedName>
</protein>
<dbReference type="STRING" id="13333.W1NY13"/>
<dbReference type="PANTHER" id="PTHR37200">
    <property type="entry name" value="RNA-BINDING (RRM/RBD/RNP MOTIFS) FAMILY PROTEIN"/>
    <property type="match status" value="1"/>
</dbReference>
<reference evidence="3" key="1">
    <citation type="journal article" date="2013" name="Science">
        <title>The Amborella genome and the evolution of flowering plants.</title>
        <authorList>
            <consortium name="Amborella Genome Project"/>
        </authorList>
    </citation>
    <scope>NUCLEOTIDE SEQUENCE [LARGE SCALE GENOMIC DNA]</scope>
</reference>
<dbReference type="KEGG" id="atr:18427619"/>
<dbReference type="Proteomes" id="UP000017836">
    <property type="component" value="Unassembled WGS sequence"/>
</dbReference>
<dbReference type="AlphaFoldDB" id="W1NY13"/>